<dbReference type="PROSITE" id="PS52015">
    <property type="entry name" value="TONB_CTD"/>
    <property type="match status" value="1"/>
</dbReference>
<feature type="chain" id="PRO_5009105094" evidence="5">
    <location>
        <begin position="23"/>
        <end position="132"/>
    </location>
</feature>
<dbReference type="InterPro" id="IPR037682">
    <property type="entry name" value="TonB_C"/>
</dbReference>
<dbReference type="EMBL" id="CP016094">
    <property type="protein sequence ID" value="AOS44134.1"/>
    <property type="molecule type" value="Genomic_DNA"/>
</dbReference>
<dbReference type="STRING" id="1838286.Verru16b_01195"/>
<dbReference type="AlphaFoldDB" id="A0A1D8ATA4"/>
<organism evidence="7 8">
    <name type="scientific">Lacunisphaera limnophila</name>
    <dbReference type="NCBI Taxonomy" id="1838286"/>
    <lineage>
        <taxon>Bacteria</taxon>
        <taxon>Pseudomonadati</taxon>
        <taxon>Verrucomicrobiota</taxon>
        <taxon>Opitutia</taxon>
        <taxon>Opitutales</taxon>
        <taxon>Opitutaceae</taxon>
        <taxon>Lacunisphaera</taxon>
    </lineage>
</organism>
<accession>A0A1D8ATA4</accession>
<keyword evidence="2" id="KW-0812">Transmembrane</keyword>
<evidence type="ECO:0000256" key="4">
    <source>
        <dbReference type="ARBA" id="ARBA00023136"/>
    </source>
</evidence>
<gene>
    <name evidence="7" type="ORF">Verru16b_01195</name>
</gene>
<keyword evidence="4" id="KW-0472">Membrane</keyword>
<dbReference type="Pfam" id="PF03544">
    <property type="entry name" value="TonB_C"/>
    <property type="match status" value="1"/>
</dbReference>
<proteinExistence type="predicted"/>
<feature type="signal peptide" evidence="5">
    <location>
        <begin position="1"/>
        <end position="22"/>
    </location>
</feature>
<feature type="domain" description="TonB C-terminal" evidence="6">
    <location>
        <begin position="32"/>
        <end position="128"/>
    </location>
</feature>
<evidence type="ECO:0000313" key="8">
    <source>
        <dbReference type="Proteomes" id="UP000095228"/>
    </source>
</evidence>
<protein>
    <submittedName>
        <fullName evidence="7">Gram-negative bacterial tonB protein</fullName>
    </submittedName>
</protein>
<evidence type="ECO:0000259" key="6">
    <source>
        <dbReference type="PROSITE" id="PS52015"/>
    </source>
</evidence>
<dbReference type="Gene3D" id="3.30.1150.10">
    <property type="match status" value="1"/>
</dbReference>
<evidence type="ECO:0000256" key="2">
    <source>
        <dbReference type="ARBA" id="ARBA00022692"/>
    </source>
</evidence>
<dbReference type="OrthoDB" id="199908at2"/>
<dbReference type="GO" id="GO:0016020">
    <property type="term" value="C:membrane"/>
    <property type="evidence" value="ECO:0007669"/>
    <property type="project" value="UniProtKB-SubCell"/>
</dbReference>
<dbReference type="Proteomes" id="UP000095228">
    <property type="component" value="Chromosome"/>
</dbReference>
<evidence type="ECO:0000256" key="1">
    <source>
        <dbReference type="ARBA" id="ARBA00004167"/>
    </source>
</evidence>
<dbReference type="GO" id="GO:0055085">
    <property type="term" value="P:transmembrane transport"/>
    <property type="evidence" value="ECO:0007669"/>
    <property type="project" value="InterPro"/>
</dbReference>
<sequence length="132" mass="13972">MNTKSKLALSLSLLVAPLALVAAESTEKAYVESYRNRADGPVPTTVIKPEVSSRFAGKKVVLEFVVDATGKPTDIKSVTPGANAELVSTVSEAVSQWKFSPAIVDGKPVARKVALPVNIVANYDTATRFALN</sequence>
<keyword evidence="8" id="KW-1185">Reference proteome</keyword>
<comment type="subcellular location">
    <subcellularLocation>
        <location evidence="1">Membrane</location>
        <topology evidence="1">Single-pass membrane protein</topology>
    </subcellularLocation>
</comment>
<evidence type="ECO:0000256" key="3">
    <source>
        <dbReference type="ARBA" id="ARBA00022989"/>
    </source>
</evidence>
<dbReference type="SUPFAM" id="SSF74653">
    <property type="entry name" value="TolA/TonB C-terminal domain"/>
    <property type="match status" value="1"/>
</dbReference>
<dbReference type="NCBIfam" id="TIGR01352">
    <property type="entry name" value="tonB_Cterm"/>
    <property type="match status" value="1"/>
</dbReference>
<evidence type="ECO:0000256" key="5">
    <source>
        <dbReference type="SAM" id="SignalP"/>
    </source>
</evidence>
<keyword evidence="5" id="KW-0732">Signal</keyword>
<name>A0A1D8ATA4_9BACT</name>
<reference evidence="7 8" key="1">
    <citation type="submission" date="2016-06" db="EMBL/GenBank/DDBJ databases">
        <title>Three novel species with peptidoglycan cell walls form the new genus Lacunisphaera gen. nov. in the family Opitutaceae of the verrucomicrobial subdivision 4.</title>
        <authorList>
            <person name="Rast P."/>
            <person name="Gloeckner I."/>
            <person name="Jogler M."/>
            <person name="Boedeker C."/>
            <person name="Jeske O."/>
            <person name="Wiegand S."/>
            <person name="Reinhardt R."/>
            <person name="Schumann P."/>
            <person name="Rohde M."/>
            <person name="Spring S."/>
            <person name="Gloeckner F.O."/>
            <person name="Jogler C."/>
        </authorList>
    </citation>
    <scope>NUCLEOTIDE SEQUENCE [LARGE SCALE GENOMIC DNA]</scope>
    <source>
        <strain evidence="7 8">IG16b</strain>
    </source>
</reference>
<evidence type="ECO:0000313" key="7">
    <source>
        <dbReference type="EMBL" id="AOS44134.1"/>
    </source>
</evidence>
<dbReference type="RefSeq" id="WP_069961421.1">
    <property type="nucleotide sequence ID" value="NZ_CP016094.1"/>
</dbReference>
<dbReference type="InterPro" id="IPR006260">
    <property type="entry name" value="TonB/TolA_C"/>
</dbReference>
<keyword evidence="3" id="KW-1133">Transmembrane helix</keyword>
<dbReference type="KEGG" id="obg:Verru16b_01195"/>